<evidence type="ECO:0000256" key="1">
    <source>
        <dbReference type="ARBA" id="ARBA00009199"/>
    </source>
</evidence>
<dbReference type="InterPro" id="IPR036928">
    <property type="entry name" value="AS_sf"/>
</dbReference>
<dbReference type="InterPro" id="IPR023631">
    <property type="entry name" value="Amidase_dom"/>
</dbReference>
<accession>A0A9P9Z8A0</accession>
<dbReference type="SUPFAM" id="SSF52218">
    <property type="entry name" value="Flavoproteins"/>
    <property type="match status" value="1"/>
</dbReference>
<proteinExistence type="inferred from homology"/>
<evidence type="ECO:0000313" key="3">
    <source>
        <dbReference type="EMBL" id="KAJ1684189.1"/>
    </source>
</evidence>
<dbReference type="EMBL" id="JAMQYH010000041">
    <property type="protein sequence ID" value="KAJ1684189.1"/>
    <property type="molecule type" value="Genomic_DNA"/>
</dbReference>
<name>A0A9P9Z8A0_9POAL</name>
<feature type="domain" description="Amidase" evidence="2">
    <location>
        <begin position="185"/>
        <end position="601"/>
    </location>
</feature>
<dbReference type="InterPro" id="IPR000120">
    <property type="entry name" value="Amidase"/>
</dbReference>
<sequence length="627" mass="64840">MARLLIVHHSPTPTVRSLSEAVVAGANDDALEGVEVVVRPALEASADDVLGADGYLLGTTANFGYMSGALKHFFDTIFLEAGGALSEDGSAADSAGAPKPYGLWVHGRYDTEGAVRSVTSIVQALSWRQSADVLSVLGDHDAVALAALVRRGEVTPTELAAAAEARLDAVDPHLNAVVRRVEHDPESAADGPFRGVPFLLKDLGQDLAGLPTSGGSRALAGVPATETATVVQRWLDAGLVVIGKTNTPELGAKGVTEPALFGPTRNPWDLAHSPGGSSGGSAAAVAAGVVPCAAASDGGGSIRIPASACGLVGLKPSRGLVPSGPAAGEPISGTTTNGVVSRTVRDSAAMLDVIAGPAPESPYAAARPGTTYAELAQREPGRLRVALCTATSLNPSPHPEAVRAATRTAELLEGLGHEVVVLERAPYDDAALSRDFLTSWFAHVAAQVEEIKAATGCGDDGFEPDTLVMAALGRATRATDYIRAVENRHQHVRRLADMHREHDLLLTPTTATPPPRIGALDPPAPVRLAQRALVRAGLAGALRVTPIVEEVVGRTLAWVPYTQLANLTGRPAISLPLHQTPEGLPIGSQLVAPLGGEGLLLQVATSLEQASPWAERRPVLPPDRAKR</sequence>
<comment type="caution">
    <text evidence="3">The sequence shown here is derived from an EMBL/GenBank/DDBJ whole genome shotgun (WGS) entry which is preliminary data.</text>
</comment>
<evidence type="ECO:0000259" key="2">
    <source>
        <dbReference type="Pfam" id="PF01425"/>
    </source>
</evidence>
<dbReference type="Proteomes" id="UP001151287">
    <property type="component" value="Unassembled WGS sequence"/>
</dbReference>
<evidence type="ECO:0000313" key="4">
    <source>
        <dbReference type="Proteomes" id="UP001151287"/>
    </source>
</evidence>
<gene>
    <name evidence="3" type="ORF">LUZ63_020482</name>
</gene>
<dbReference type="Pfam" id="PF01425">
    <property type="entry name" value="Amidase"/>
    <property type="match status" value="1"/>
</dbReference>
<reference evidence="3" key="1">
    <citation type="journal article" date="2022" name="Cell">
        <title>Repeat-based holocentromeres influence genome architecture and karyotype evolution.</title>
        <authorList>
            <person name="Hofstatter P.G."/>
            <person name="Thangavel G."/>
            <person name="Lux T."/>
            <person name="Neumann P."/>
            <person name="Vondrak T."/>
            <person name="Novak P."/>
            <person name="Zhang M."/>
            <person name="Costa L."/>
            <person name="Castellani M."/>
            <person name="Scott A."/>
            <person name="Toegelov H."/>
            <person name="Fuchs J."/>
            <person name="Mata-Sucre Y."/>
            <person name="Dias Y."/>
            <person name="Vanzela A.L.L."/>
            <person name="Huettel B."/>
            <person name="Almeida C.C.S."/>
            <person name="Simkova H."/>
            <person name="Souza G."/>
            <person name="Pedrosa-Harand A."/>
            <person name="Macas J."/>
            <person name="Mayer K.F.X."/>
            <person name="Houben A."/>
            <person name="Marques A."/>
        </authorList>
    </citation>
    <scope>NUCLEOTIDE SEQUENCE</scope>
    <source>
        <strain evidence="3">RhyBre1mFocal</strain>
    </source>
</reference>
<keyword evidence="4" id="KW-1185">Reference proteome</keyword>
<dbReference type="PANTHER" id="PTHR11895:SF7">
    <property type="entry name" value="GLUTAMYL-TRNA(GLN) AMIDOTRANSFERASE SUBUNIT A, MITOCHONDRIAL"/>
    <property type="match status" value="1"/>
</dbReference>
<dbReference type="PROSITE" id="PS00571">
    <property type="entry name" value="AMIDASES"/>
    <property type="match status" value="1"/>
</dbReference>
<protein>
    <recommendedName>
        <fullName evidence="2">Amidase domain-containing protein</fullName>
    </recommendedName>
</protein>
<dbReference type="PANTHER" id="PTHR11895">
    <property type="entry name" value="TRANSAMIDASE"/>
    <property type="match status" value="1"/>
</dbReference>
<dbReference type="OrthoDB" id="421993at2759"/>
<comment type="similarity">
    <text evidence="1">Belongs to the amidase family.</text>
</comment>
<dbReference type="GO" id="GO:0016811">
    <property type="term" value="F:hydrolase activity, acting on carbon-nitrogen (but not peptide) bonds, in linear amides"/>
    <property type="evidence" value="ECO:0007669"/>
    <property type="project" value="UniProtKB-ARBA"/>
</dbReference>
<dbReference type="AlphaFoldDB" id="A0A9P9Z8A0"/>
<dbReference type="SUPFAM" id="SSF75304">
    <property type="entry name" value="Amidase signature (AS) enzymes"/>
    <property type="match status" value="1"/>
</dbReference>
<dbReference type="Gene3D" id="3.40.50.360">
    <property type="match status" value="1"/>
</dbReference>
<dbReference type="InterPro" id="IPR029039">
    <property type="entry name" value="Flavoprotein-like_sf"/>
</dbReference>
<dbReference type="InterPro" id="IPR020556">
    <property type="entry name" value="Amidase_CS"/>
</dbReference>
<dbReference type="Gene3D" id="3.90.1300.10">
    <property type="entry name" value="Amidase signature (AS) domain"/>
    <property type="match status" value="1"/>
</dbReference>
<organism evidence="3 4">
    <name type="scientific">Rhynchospora breviuscula</name>
    <dbReference type="NCBI Taxonomy" id="2022672"/>
    <lineage>
        <taxon>Eukaryota</taxon>
        <taxon>Viridiplantae</taxon>
        <taxon>Streptophyta</taxon>
        <taxon>Embryophyta</taxon>
        <taxon>Tracheophyta</taxon>
        <taxon>Spermatophyta</taxon>
        <taxon>Magnoliopsida</taxon>
        <taxon>Liliopsida</taxon>
        <taxon>Poales</taxon>
        <taxon>Cyperaceae</taxon>
        <taxon>Cyperoideae</taxon>
        <taxon>Rhynchosporeae</taxon>
        <taxon>Rhynchospora</taxon>
    </lineage>
</organism>